<organism evidence="2 3">
    <name type="scientific">Paraburkholderia bengalensis</name>
    <dbReference type="NCBI Taxonomy" id="2747562"/>
    <lineage>
        <taxon>Bacteria</taxon>
        <taxon>Pseudomonadati</taxon>
        <taxon>Pseudomonadota</taxon>
        <taxon>Betaproteobacteria</taxon>
        <taxon>Burkholderiales</taxon>
        <taxon>Burkholderiaceae</taxon>
        <taxon>Paraburkholderia</taxon>
    </lineage>
</organism>
<feature type="chain" id="PRO_5046552471" evidence="1">
    <location>
        <begin position="21"/>
        <end position="157"/>
    </location>
</feature>
<name>A0ABU8IN48_9BURK</name>
<sequence length="157" mass="15997">MKSTGFVLATALLMPVVCHATLGAAPSAPAGARAIAPASRTALSAAAPLASSAASAAYTVHQSQTADGVTIREYVSAGNVVFAVTWQGPVLPDMQALLGSYFPNYAAAGQRRARGIGPLISRNGELQIESVGHQGAFAGRAFVPRLVPANVNVDDLQ</sequence>
<dbReference type="RefSeq" id="WP_336597321.1">
    <property type="nucleotide sequence ID" value="NZ_JACFYJ010000007.1"/>
</dbReference>
<keyword evidence="1" id="KW-0732">Signal</keyword>
<gene>
    <name evidence="2" type="ORF">H3V53_06815</name>
</gene>
<feature type="signal peptide" evidence="1">
    <location>
        <begin position="1"/>
        <end position="20"/>
    </location>
</feature>
<evidence type="ECO:0000256" key="1">
    <source>
        <dbReference type="SAM" id="SignalP"/>
    </source>
</evidence>
<protein>
    <submittedName>
        <fullName evidence="2">DUF2844 domain-containing protein</fullName>
    </submittedName>
</protein>
<dbReference type="EMBL" id="JACFYJ010000007">
    <property type="protein sequence ID" value="MEI5996924.1"/>
    <property type="molecule type" value="Genomic_DNA"/>
</dbReference>
<dbReference type="InterPro" id="IPR021267">
    <property type="entry name" value="DUF2844"/>
</dbReference>
<reference evidence="2 3" key="1">
    <citation type="journal article" date="2022" name="Arch. Microbiol.">
        <title>Paraburkholderia bengalensis sp. nov. isolated from roots of Oryza sativa, IR64.</title>
        <authorList>
            <person name="Nag P."/>
            <person name="Mondal N."/>
            <person name="Sarkar J."/>
            <person name="Das S."/>
        </authorList>
    </citation>
    <scope>NUCLEOTIDE SEQUENCE [LARGE SCALE GENOMIC DNA]</scope>
    <source>
        <strain evidence="2 3">IR64_4_BI</strain>
    </source>
</reference>
<comment type="caution">
    <text evidence="2">The sequence shown here is derived from an EMBL/GenBank/DDBJ whole genome shotgun (WGS) entry which is preliminary data.</text>
</comment>
<dbReference type="Proteomes" id="UP001386437">
    <property type="component" value="Unassembled WGS sequence"/>
</dbReference>
<evidence type="ECO:0000313" key="3">
    <source>
        <dbReference type="Proteomes" id="UP001386437"/>
    </source>
</evidence>
<dbReference type="Pfam" id="PF11005">
    <property type="entry name" value="DUF2844"/>
    <property type="match status" value="1"/>
</dbReference>
<proteinExistence type="predicted"/>
<accession>A0ABU8IN48</accession>
<evidence type="ECO:0000313" key="2">
    <source>
        <dbReference type="EMBL" id="MEI5996924.1"/>
    </source>
</evidence>
<keyword evidence="3" id="KW-1185">Reference proteome</keyword>